<dbReference type="InterPro" id="IPR001308">
    <property type="entry name" value="ETF_a/FixB"/>
</dbReference>
<dbReference type="Gene3D" id="3.40.50.1220">
    <property type="entry name" value="TPP-binding domain"/>
    <property type="match status" value="1"/>
</dbReference>
<organism evidence="5 6">
    <name type="scientific">Candidatus Scatomorpha intestinigallinarum</name>
    <dbReference type="NCBI Taxonomy" id="2840923"/>
    <lineage>
        <taxon>Bacteria</taxon>
        <taxon>Bacillati</taxon>
        <taxon>Bacillota</taxon>
        <taxon>Clostridia</taxon>
        <taxon>Eubacteriales</taxon>
        <taxon>Candidatus Scatomorpha</taxon>
    </lineage>
</organism>
<dbReference type="SMART" id="SM00893">
    <property type="entry name" value="ETF"/>
    <property type="match status" value="1"/>
</dbReference>
<evidence type="ECO:0000256" key="3">
    <source>
        <dbReference type="PIRSR" id="PIRSR000089-1"/>
    </source>
</evidence>
<dbReference type="PIRSF" id="PIRSF000089">
    <property type="entry name" value="Electra_flavoP_a"/>
    <property type="match status" value="1"/>
</dbReference>
<evidence type="ECO:0000259" key="4">
    <source>
        <dbReference type="SMART" id="SM00893"/>
    </source>
</evidence>
<dbReference type="GO" id="GO:0050660">
    <property type="term" value="F:flavin adenine dinucleotide binding"/>
    <property type="evidence" value="ECO:0007669"/>
    <property type="project" value="InterPro"/>
</dbReference>
<dbReference type="GO" id="GO:0033539">
    <property type="term" value="P:fatty acid beta-oxidation using acyl-CoA dehydrogenase"/>
    <property type="evidence" value="ECO:0007669"/>
    <property type="project" value="TreeGrafter"/>
</dbReference>
<sequence>MSKDIWVYAETVDGRLSETVPELLTKAVELSGRLGGRVAAVLTGSTGAEVEKTLSDYGAQAVIIAESEALASYSARNYADALTQLCRKYEPSIFLFPAGPIGYEVAPLVMCALGTGLTADAIDLFVDEDGDFIQTTPGFGGSILAHICIGEKRPQMVTVRPKVFEPRLAAGKPAAERIVEPVSCEADEAYELLEVLHGQGVGAGLKDAKVVVACGRGVKKQEDLELMRRFADRIGGVLACSRPLVDCGWLPHELQIGQSGCTVKADVIINIGISGSAQYLAGMQNSKCIISINTNESAPIMAASHYSLAADYRKLIPALLAKLGG</sequence>
<dbReference type="PANTHER" id="PTHR43153">
    <property type="entry name" value="ELECTRON TRANSFER FLAVOPROTEIN ALPHA"/>
    <property type="match status" value="1"/>
</dbReference>
<reference evidence="5" key="2">
    <citation type="journal article" date="2021" name="PeerJ">
        <title>Extensive microbial diversity within the chicken gut microbiome revealed by metagenomics and culture.</title>
        <authorList>
            <person name="Gilroy R."/>
            <person name="Ravi A."/>
            <person name="Getino M."/>
            <person name="Pursley I."/>
            <person name="Horton D.L."/>
            <person name="Alikhan N.F."/>
            <person name="Baker D."/>
            <person name="Gharbi K."/>
            <person name="Hall N."/>
            <person name="Watson M."/>
            <person name="Adriaenssens E.M."/>
            <person name="Foster-Nyarko E."/>
            <person name="Jarju S."/>
            <person name="Secka A."/>
            <person name="Antonio M."/>
            <person name="Oren A."/>
            <person name="Chaudhuri R.R."/>
            <person name="La Ragione R."/>
            <person name="Hildebrand F."/>
            <person name="Pallen M.J."/>
        </authorList>
    </citation>
    <scope>NUCLEOTIDE SEQUENCE</scope>
    <source>
        <strain evidence="5">ChiGjej3B3-7149</strain>
    </source>
</reference>
<comment type="similarity">
    <text evidence="1">Belongs to the ETF alpha-subunit/FixB family.</text>
</comment>
<dbReference type="Pfam" id="PF00766">
    <property type="entry name" value="ETF_alpha"/>
    <property type="match status" value="1"/>
</dbReference>
<feature type="binding site" evidence="3">
    <location>
        <position position="216"/>
    </location>
    <ligand>
        <name>FAD</name>
        <dbReference type="ChEBI" id="CHEBI:57692"/>
    </ligand>
</feature>
<dbReference type="SUPFAM" id="SSF52402">
    <property type="entry name" value="Adenine nucleotide alpha hydrolases-like"/>
    <property type="match status" value="1"/>
</dbReference>
<dbReference type="Proteomes" id="UP000824238">
    <property type="component" value="Unassembled WGS sequence"/>
</dbReference>
<keyword evidence="2" id="KW-0285">Flavoprotein</keyword>
<accession>A0A9D1IZQ5</accession>
<feature type="binding site" evidence="3">
    <location>
        <begin position="255"/>
        <end position="259"/>
    </location>
    <ligand>
        <name>FAD</name>
        <dbReference type="ChEBI" id="CHEBI:57692"/>
    </ligand>
</feature>
<dbReference type="InterPro" id="IPR014730">
    <property type="entry name" value="ETF_a/b_N"/>
</dbReference>
<dbReference type="CDD" id="cd01715">
    <property type="entry name" value="ETF_alpha"/>
    <property type="match status" value="1"/>
</dbReference>
<gene>
    <name evidence="5" type="ORF">IAD36_07205</name>
</gene>
<keyword evidence="3" id="KW-0274">FAD</keyword>
<proteinExistence type="inferred from homology"/>
<dbReference type="GO" id="GO:0009055">
    <property type="term" value="F:electron transfer activity"/>
    <property type="evidence" value="ECO:0007669"/>
    <property type="project" value="InterPro"/>
</dbReference>
<name>A0A9D1IZQ5_9FIRM</name>
<dbReference type="InterPro" id="IPR029035">
    <property type="entry name" value="DHS-like_NAD/FAD-binding_dom"/>
</dbReference>
<feature type="binding site" evidence="3">
    <location>
        <begin position="241"/>
        <end position="242"/>
    </location>
    <ligand>
        <name>FAD</name>
        <dbReference type="ChEBI" id="CHEBI:57692"/>
    </ligand>
</feature>
<comment type="cofactor">
    <cofactor evidence="3">
        <name>FAD</name>
        <dbReference type="ChEBI" id="CHEBI:57692"/>
    </cofactor>
    <text evidence="3">Binds 1 FAD per dimer.</text>
</comment>
<dbReference type="SUPFAM" id="SSF52467">
    <property type="entry name" value="DHS-like NAD/FAD-binding domain"/>
    <property type="match status" value="1"/>
</dbReference>
<comment type="caution">
    <text evidence="5">The sequence shown here is derived from an EMBL/GenBank/DDBJ whole genome shotgun (WGS) entry which is preliminary data.</text>
</comment>
<dbReference type="InterPro" id="IPR033947">
    <property type="entry name" value="ETF_alpha_N"/>
</dbReference>
<dbReference type="InterPro" id="IPR014731">
    <property type="entry name" value="ETF_asu_C"/>
</dbReference>
<dbReference type="Pfam" id="PF01012">
    <property type="entry name" value="ETF"/>
    <property type="match status" value="1"/>
</dbReference>
<feature type="domain" description="Electron transfer flavoprotein alpha/beta-subunit N-terminal" evidence="4">
    <location>
        <begin position="5"/>
        <end position="188"/>
    </location>
</feature>
<evidence type="ECO:0000313" key="5">
    <source>
        <dbReference type="EMBL" id="HIR55360.1"/>
    </source>
</evidence>
<evidence type="ECO:0000256" key="1">
    <source>
        <dbReference type="ARBA" id="ARBA00005817"/>
    </source>
</evidence>
<dbReference type="Gene3D" id="3.40.50.620">
    <property type="entry name" value="HUPs"/>
    <property type="match status" value="1"/>
</dbReference>
<dbReference type="EMBL" id="DVHH01000172">
    <property type="protein sequence ID" value="HIR55360.1"/>
    <property type="molecule type" value="Genomic_DNA"/>
</dbReference>
<evidence type="ECO:0000313" key="6">
    <source>
        <dbReference type="Proteomes" id="UP000824238"/>
    </source>
</evidence>
<dbReference type="PANTHER" id="PTHR43153:SF1">
    <property type="entry name" value="ELECTRON TRANSFER FLAVOPROTEIN SUBUNIT ALPHA, MITOCHONDRIAL"/>
    <property type="match status" value="1"/>
</dbReference>
<evidence type="ECO:0000256" key="2">
    <source>
        <dbReference type="ARBA" id="ARBA00022630"/>
    </source>
</evidence>
<dbReference type="InterPro" id="IPR014729">
    <property type="entry name" value="Rossmann-like_a/b/a_fold"/>
</dbReference>
<protein>
    <submittedName>
        <fullName evidence="5">Electron transfer flavoprotein subunit alpha/FixB family protein</fullName>
    </submittedName>
</protein>
<dbReference type="AlphaFoldDB" id="A0A9D1IZQ5"/>
<feature type="binding site" evidence="3">
    <location>
        <position position="293"/>
    </location>
    <ligand>
        <name>FAD</name>
        <dbReference type="ChEBI" id="CHEBI:57692"/>
    </ligand>
</feature>
<reference evidence="5" key="1">
    <citation type="submission" date="2020-10" db="EMBL/GenBank/DDBJ databases">
        <authorList>
            <person name="Gilroy R."/>
        </authorList>
    </citation>
    <scope>NUCLEOTIDE SEQUENCE</scope>
    <source>
        <strain evidence="5">ChiGjej3B3-7149</strain>
    </source>
</reference>